<dbReference type="Proteomes" id="UP001459277">
    <property type="component" value="Unassembled WGS sequence"/>
</dbReference>
<evidence type="ECO:0000313" key="1">
    <source>
        <dbReference type="EMBL" id="KAL0008598.1"/>
    </source>
</evidence>
<evidence type="ECO:0000313" key="2">
    <source>
        <dbReference type="Proteomes" id="UP001459277"/>
    </source>
</evidence>
<dbReference type="PANTHER" id="PTHR47723">
    <property type="entry name" value="OS05G0353850 PROTEIN"/>
    <property type="match status" value="1"/>
</dbReference>
<organism evidence="1 2">
    <name type="scientific">Lithocarpus litseifolius</name>
    <dbReference type="NCBI Taxonomy" id="425828"/>
    <lineage>
        <taxon>Eukaryota</taxon>
        <taxon>Viridiplantae</taxon>
        <taxon>Streptophyta</taxon>
        <taxon>Embryophyta</taxon>
        <taxon>Tracheophyta</taxon>
        <taxon>Spermatophyta</taxon>
        <taxon>Magnoliopsida</taxon>
        <taxon>eudicotyledons</taxon>
        <taxon>Gunneridae</taxon>
        <taxon>Pentapetalae</taxon>
        <taxon>rosids</taxon>
        <taxon>fabids</taxon>
        <taxon>Fagales</taxon>
        <taxon>Fagaceae</taxon>
        <taxon>Lithocarpus</taxon>
    </lineage>
</organism>
<dbReference type="AlphaFoldDB" id="A0AAW2DDC6"/>
<reference evidence="1 2" key="1">
    <citation type="submission" date="2024-01" db="EMBL/GenBank/DDBJ databases">
        <title>A telomere-to-telomere, gap-free genome of sweet tea (Lithocarpus litseifolius).</title>
        <authorList>
            <person name="Zhou J."/>
        </authorList>
    </citation>
    <scope>NUCLEOTIDE SEQUENCE [LARGE SCALE GENOMIC DNA]</scope>
    <source>
        <strain evidence="1">Zhou-2022a</strain>
        <tissue evidence="1">Leaf</tissue>
    </source>
</reference>
<comment type="caution">
    <text evidence="1">The sequence shown here is derived from an EMBL/GenBank/DDBJ whole genome shotgun (WGS) entry which is preliminary data.</text>
</comment>
<gene>
    <name evidence="1" type="ORF">SO802_010100</name>
</gene>
<protein>
    <recommendedName>
        <fullName evidence="3">RNase H type-1 domain-containing protein</fullName>
    </recommendedName>
</protein>
<dbReference type="EMBL" id="JAZDWU010000003">
    <property type="protein sequence ID" value="KAL0008598.1"/>
    <property type="molecule type" value="Genomic_DNA"/>
</dbReference>
<name>A0AAW2DDC6_9ROSI</name>
<evidence type="ECO:0008006" key="3">
    <source>
        <dbReference type="Google" id="ProtNLM"/>
    </source>
</evidence>
<sequence length="166" mass="18851">MRRRRAVDIVCGAVLRPVKSGLHPVFRLSVKHMDDELLGLVIMVAWCIWFNRNVVRQGKTRQSTTEILRKDEYLLEEFQTANFKLACHETSNTVQWIPPAQSWYKINTNGATFVNTQSARVGIIIPDYKGQVEAALSKDLPIPLGPMEIEEKALEEGVLFAWDIGV</sequence>
<accession>A0AAW2DDC6</accession>
<dbReference type="InterPro" id="IPR053151">
    <property type="entry name" value="RNase_H-like"/>
</dbReference>
<dbReference type="PANTHER" id="PTHR47723:SF19">
    <property type="entry name" value="POLYNUCLEOTIDYL TRANSFERASE, RIBONUCLEASE H-LIKE SUPERFAMILY PROTEIN"/>
    <property type="match status" value="1"/>
</dbReference>
<proteinExistence type="predicted"/>
<keyword evidence="2" id="KW-1185">Reference proteome</keyword>